<feature type="region of interest" description="Disordered" evidence="1">
    <location>
        <begin position="1"/>
        <end position="41"/>
    </location>
</feature>
<name>A0ABP6Y689_9ACTN</name>
<dbReference type="EMBL" id="BAABDQ010000017">
    <property type="protein sequence ID" value="GAA3576710.1"/>
    <property type="molecule type" value="Genomic_DNA"/>
</dbReference>
<reference evidence="3" key="1">
    <citation type="journal article" date="2019" name="Int. J. Syst. Evol. Microbiol.">
        <title>The Global Catalogue of Microorganisms (GCM) 10K type strain sequencing project: providing services to taxonomists for standard genome sequencing and annotation.</title>
        <authorList>
            <consortium name="The Broad Institute Genomics Platform"/>
            <consortium name="The Broad Institute Genome Sequencing Center for Infectious Disease"/>
            <person name="Wu L."/>
            <person name="Ma J."/>
        </authorList>
    </citation>
    <scope>NUCLEOTIDE SEQUENCE [LARGE SCALE GENOMIC DNA]</scope>
    <source>
        <strain evidence="3">JCM 17326</strain>
    </source>
</reference>
<evidence type="ECO:0000256" key="1">
    <source>
        <dbReference type="SAM" id="MobiDB-lite"/>
    </source>
</evidence>
<protein>
    <submittedName>
        <fullName evidence="2">Uncharacterized protein</fullName>
    </submittedName>
</protein>
<evidence type="ECO:0000313" key="3">
    <source>
        <dbReference type="Proteomes" id="UP001500630"/>
    </source>
</evidence>
<evidence type="ECO:0000313" key="2">
    <source>
        <dbReference type="EMBL" id="GAA3576710.1"/>
    </source>
</evidence>
<dbReference type="RefSeq" id="WP_345568101.1">
    <property type="nucleotide sequence ID" value="NZ_BAABDQ010000017.1"/>
</dbReference>
<accession>A0ABP6Y689</accession>
<proteinExistence type="predicted"/>
<dbReference type="Proteomes" id="UP001500630">
    <property type="component" value="Unassembled WGS sequence"/>
</dbReference>
<organism evidence="2 3">
    <name type="scientific">Nonomuraea rosea</name>
    <dbReference type="NCBI Taxonomy" id="638574"/>
    <lineage>
        <taxon>Bacteria</taxon>
        <taxon>Bacillati</taxon>
        <taxon>Actinomycetota</taxon>
        <taxon>Actinomycetes</taxon>
        <taxon>Streptosporangiales</taxon>
        <taxon>Streptosporangiaceae</taxon>
        <taxon>Nonomuraea</taxon>
    </lineage>
</organism>
<sequence length="41" mass="4299">MAGKHEGEKPSSKPFELPKQDKNTNDGDGGKGSRGGDGKKK</sequence>
<keyword evidence="3" id="KW-1185">Reference proteome</keyword>
<comment type="caution">
    <text evidence="2">The sequence shown here is derived from an EMBL/GenBank/DDBJ whole genome shotgun (WGS) entry which is preliminary data.</text>
</comment>
<gene>
    <name evidence="2" type="ORF">GCM10022419_067340</name>
</gene>